<accession>A0A3E3I5T1</accession>
<comment type="caution">
    <text evidence="2">The sequence shown here is derived from an EMBL/GenBank/DDBJ whole genome shotgun (WGS) entry which is preliminary data.</text>
</comment>
<dbReference type="Proteomes" id="UP000260812">
    <property type="component" value="Unassembled WGS sequence"/>
</dbReference>
<sequence length="141" mass="15599">MNIELKENTLTPEEFIRLRVDAGFMEVPYAQAEKALENGLFTVSAYHEEKLIGMGRLVGDGSMYWYIQDVAVLPEYQRKGIGSAIVERLISHVQGSLTAPWASIGLTARKGKEPFYEKLGFTRLPNDGCGAGMRKGITASE</sequence>
<evidence type="ECO:0000259" key="1">
    <source>
        <dbReference type="PROSITE" id="PS51186"/>
    </source>
</evidence>
<dbReference type="RefSeq" id="WP_117544519.1">
    <property type="nucleotide sequence ID" value="NZ_QVLV01000006.1"/>
</dbReference>
<dbReference type="PROSITE" id="PS51186">
    <property type="entry name" value="GNAT"/>
    <property type="match status" value="1"/>
</dbReference>
<dbReference type="InterPro" id="IPR053144">
    <property type="entry name" value="Acetyltransferase_Butenolide"/>
</dbReference>
<proteinExistence type="predicted"/>
<dbReference type="EMBL" id="QVLV01000006">
    <property type="protein sequence ID" value="RGE61012.1"/>
    <property type="molecule type" value="Genomic_DNA"/>
</dbReference>
<dbReference type="CDD" id="cd04301">
    <property type="entry name" value="NAT_SF"/>
    <property type="match status" value="1"/>
</dbReference>
<dbReference type="InterPro" id="IPR016181">
    <property type="entry name" value="Acyl_CoA_acyltransferase"/>
</dbReference>
<protein>
    <submittedName>
        <fullName evidence="2">N-acetyltransferase</fullName>
    </submittedName>
</protein>
<feature type="domain" description="N-acetyltransferase" evidence="1">
    <location>
        <begin position="3"/>
        <end position="138"/>
    </location>
</feature>
<dbReference type="AlphaFoldDB" id="A0A3E3I5T1"/>
<reference evidence="2" key="1">
    <citation type="submission" date="2018-08" db="EMBL/GenBank/DDBJ databases">
        <title>A genome reference for cultivated species of the human gut microbiota.</title>
        <authorList>
            <person name="Zou Y."/>
            <person name="Xue W."/>
            <person name="Luo G."/>
        </authorList>
    </citation>
    <scope>NUCLEOTIDE SEQUENCE [LARGE SCALE GENOMIC DNA]</scope>
    <source>
        <strain evidence="2">TF05-5AC</strain>
    </source>
</reference>
<keyword evidence="2" id="KW-0808">Transferase</keyword>
<name>A0A3E3I5T1_9FIRM</name>
<dbReference type="Pfam" id="PF13508">
    <property type="entry name" value="Acetyltransf_7"/>
    <property type="match status" value="1"/>
</dbReference>
<dbReference type="PANTHER" id="PTHR43233">
    <property type="entry name" value="FAMILY N-ACETYLTRANSFERASE, PUTATIVE (AFU_ORTHOLOGUE AFUA_6G03350)-RELATED"/>
    <property type="match status" value="1"/>
</dbReference>
<evidence type="ECO:0000313" key="2">
    <source>
        <dbReference type="EMBL" id="RGE61012.1"/>
    </source>
</evidence>
<dbReference type="InterPro" id="IPR000182">
    <property type="entry name" value="GNAT_dom"/>
</dbReference>
<gene>
    <name evidence="2" type="ORF">DXC51_10750</name>
</gene>
<dbReference type="PANTHER" id="PTHR43233:SF1">
    <property type="entry name" value="FAMILY N-ACETYLTRANSFERASE, PUTATIVE (AFU_ORTHOLOGUE AFUA_6G03350)-RELATED"/>
    <property type="match status" value="1"/>
</dbReference>
<dbReference type="GeneID" id="97987341"/>
<organism evidence="2 3">
    <name type="scientific">Eisenbergiella massiliensis</name>
    <dbReference type="NCBI Taxonomy" id="1720294"/>
    <lineage>
        <taxon>Bacteria</taxon>
        <taxon>Bacillati</taxon>
        <taxon>Bacillota</taxon>
        <taxon>Clostridia</taxon>
        <taxon>Lachnospirales</taxon>
        <taxon>Lachnospiraceae</taxon>
        <taxon>Eisenbergiella</taxon>
    </lineage>
</organism>
<evidence type="ECO:0000313" key="3">
    <source>
        <dbReference type="Proteomes" id="UP000260812"/>
    </source>
</evidence>
<keyword evidence="3" id="KW-1185">Reference proteome</keyword>
<dbReference type="SUPFAM" id="SSF55729">
    <property type="entry name" value="Acyl-CoA N-acyltransferases (Nat)"/>
    <property type="match status" value="1"/>
</dbReference>
<dbReference type="GO" id="GO:0016747">
    <property type="term" value="F:acyltransferase activity, transferring groups other than amino-acyl groups"/>
    <property type="evidence" value="ECO:0007669"/>
    <property type="project" value="InterPro"/>
</dbReference>
<dbReference type="Gene3D" id="3.40.630.30">
    <property type="match status" value="1"/>
</dbReference>